<sequence>MPSDLSSIPLPSGMSESYLPSHDLTYHILTSGKSNYHHGTKTPLLLLLHGFPEIAYSWRKIMPALANQGYYVVAYDQRGYGSTTNWDTRPFSEVDLKTFSMTRVVRDAVILVNALGYESVDCVIGHDFGAVVASMCALMRPDFFKSVVMMSHPFPGSPKLPFDVLNKSIQEEKKVNIAKCLAELDQPRKHYKTYYATADAAKEMDPPDGMHEFLRGYYYLKSADWNGNHPYPLKEKSATELAKLPHYYVMLLDLGMRESVQATMKNEDPSKVSEQSKRWLPDHELAVYVDAFKRNGFQGGLNYYRIGTSPEYLKDVELFAGQKIDVPSLFISGKRDWGTFQDPGAFEGMGDVCTKYKGGYLVGGAGHWVQQEQPETVVELVLKFLKKIKVDYASY</sequence>
<dbReference type="SUPFAM" id="SSF53474">
    <property type="entry name" value="alpha/beta-Hydrolases"/>
    <property type="match status" value="1"/>
</dbReference>
<accession>A0A9P7YXV3</accession>
<keyword evidence="5" id="KW-1185">Reference proteome</keyword>
<comment type="similarity">
    <text evidence="2">Belongs to the AB hydrolase superfamily. Epoxide hydrolase family.</text>
</comment>
<feature type="domain" description="AB hydrolase-1" evidence="3">
    <location>
        <begin position="43"/>
        <end position="161"/>
    </location>
</feature>
<organism evidence="4 5">
    <name type="scientific">Calycina marina</name>
    <dbReference type="NCBI Taxonomy" id="1763456"/>
    <lineage>
        <taxon>Eukaryota</taxon>
        <taxon>Fungi</taxon>
        <taxon>Dikarya</taxon>
        <taxon>Ascomycota</taxon>
        <taxon>Pezizomycotina</taxon>
        <taxon>Leotiomycetes</taxon>
        <taxon>Helotiales</taxon>
        <taxon>Pezizellaceae</taxon>
        <taxon>Calycina</taxon>
    </lineage>
</organism>
<dbReference type="InterPro" id="IPR000073">
    <property type="entry name" value="AB_hydrolase_1"/>
</dbReference>
<gene>
    <name evidence="4" type="ORF">BJ878DRAFT_518117</name>
</gene>
<protein>
    <submittedName>
        <fullName evidence="4">Alpha/Beta hydrolase protein</fullName>
    </submittedName>
</protein>
<evidence type="ECO:0000256" key="1">
    <source>
        <dbReference type="ARBA" id="ARBA00022801"/>
    </source>
</evidence>
<evidence type="ECO:0000259" key="3">
    <source>
        <dbReference type="Pfam" id="PF00561"/>
    </source>
</evidence>
<dbReference type="PANTHER" id="PTHR43329">
    <property type="entry name" value="EPOXIDE HYDROLASE"/>
    <property type="match status" value="1"/>
</dbReference>
<evidence type="ECO:0000313" key="5">
    <source>
        <dbReference type="Proteomes" id="UP000887226"/>
    </source>
</evidence>
<dbReference type="OrthoDB" id="408373at2759"/>
<dbReference type="GO" id="GO:0016787">
    <property type="term" value="F:hydrolase activity"/>
    <property type="evidence" value="ECO:0007669"/>
    <property type="project" value="UniProtKB-KW"/>
</dbReference>
<dbReference type="InterPro" id="IPR000639">
    <property type="entry name" value="Epox_hydrolase-like"/>
</dbReference>
<dbReference type="InterPro" id="IPR029058">
    <property type="entry name" value="AB_hydrolase_fold"/>
</dbReference>
<name>A0A9P7YXV3_9HELO</name>
<dbReference type="Gene3D" id="3.40.50.1820">
    <property type="entry name" value="alpha/beta hydrolase"/>
    <property type="match status" value="1"/>
</dbReference>
<reference evidence="4" key="1">
    <citation type="journal article" date="2021" name="IMA Fungus">
        <title>Genomic characterization of three marine fungi, including Emericellopsis atlantica sp. nov. with signatures of a generalist lifestyle and marine biomass degradation.</title>
        <authorList>
            <person name="Hagestad O.C."/>
            <person name="Hou L."/>
            <person name="Andersen J.H."/>
            <person name="Hansen E.H."/>
            <person name="Altermark B."/>
            <person name="Li C."/>
            <person name="Kuhnert E."/>
            <person name="Cox R.J."/>
            <person name="Crous P.W."/>
            <person name="Spatafora J.W."/>
            <person name="Lail K."/>
            <person name="Amirebrahimi M."/>
            <person name="Lipzen A."/>
            <person name="Pangilinan J."/>
            <person name="Andreopoulos W."/>
            <person name="Hayes R.D."/>
            <person name="Ng V."/>
            <person name="Grigoriev I.V."/>
            <person name="Jackson S.A."/>
            <person name="Sutton T.D.S."/>
            <person name="Dobson A.D.W."/>
            <person name="Rama T."/>
        </authorList>
    </citation>
    <scope>NUCLEOTIDE SEQUENCE</scope>
    <source>
        <strain evidence="4">TRa3180A</strain>
    </source>
</reference>
<dbReference type="Pfam" id="PF00561">
    <property type="entry name" value="Abhydrolase_1"/>
    <property type="match status" value="1"/>
</dbReference>
<dbReference type="Proteomes" id="UP000887226">
    <property type="component" value="Unassembled WGS sequence"/>
</dbReference>
<dbReference type="AlphaFoldDB" id="A0A9P7YXV3"/>
<proteinExistence type="inferred from homology"/>
<dbReference type="PRINTS" id="PR00412">
    <property type="entry name" value="EPOXHYDRLASE"/>
</dbReference>
<evidence type="ECO:0000256" key="2">
    <source>
        <dbReference type="ARBA" id="ARBA00038334"/>
    </source>
</evidence>
<comment type="caution">
    <text evidence="4">The sequence shown here is derived from an EMBL/GenBank/DDBJ whole genome shotgun (WGS) entry which is preliminary data.</text>
</comment>
<dbReference type="EMBL" id="MU254133">
    <property type="protein sequence ID" value="KAG9241954.1"/>
    <property type="molecule type" value="Genomic_DNA"/>
</dbReference>
<keyword evidence="1 4" id="KW-0378">Hydrolase</keyword>
<evidence type="ECO:0000313" key="4">
    <source>
        <dbReference type="EMBL" id="KAG9241954.1"/>
    </source>
</evidence>